<organism evidence="1 2">
    <name type="scientific">Streptomyces iconiensis</name>
    <dbReference type="NCBI Taxonomy" id="1384038"/>
    <lineage>
        <taxon>Bacteria</taxon>
        <taxon>Bacillati</taxon>
        <taxon>Actinomycetota</taxon>
        <taxon>Actinomycetes</taxon>
        <taxon>Kitasatosporales</taxon>
        <taxon>Streptomycetaceae</taxon>
        <taxon>Streptomyces</taxon>
    </lineage>
</organism>
<protein>
    <submittedName>
        <fullName evidence="1">Uncharacterized protein</fullName>
    </submittedName>
</protein>
<proteinExistence type="predicted"/>
<reference evidence="1 2" key="1">
    <citation type="submission" date="2023-05" db="EMBL/GenBank/DDBJ databases">
        <title>Streptantibioticus silvisoli sp. nov., acidotolerant actinomycetes 1 from pine litter.</title>
        <authorList>
            <person name="Swiecimska M."/>
            <person name="Golinska P."/>
            <person name="Sangal V."/>
            <person name="Wachnowicz B."/>
            <person name="Goodfellow M."/>
        </authorList>
    </citation>
    <scope>NUCLEOTIDE SEQUENCE [LARGE SCALE GENOMIC DNA]</scope>
    <source>
        <strain evidence="1 2">DSM 42109</strain>
    </source>
</reference>
<comment type="caution">
    <text evidence="1">The sequence shown here is derived from an EMBL/GenBank/DDBJ whole genome shotgun (WGS) entry which is preliminary data.</text>
</comment>
<dbReference type="EMBL" id="JANCPR020000047">
    <property type="protein sequence ID" value="MDJ1136850.1"/>
    <property type="molecule type" value="Genomic_DNA"/>
</dbReference>
<dbReference type="RefSeq" id="WP_274047125.1">
    <property type="nucleotide sequence ID" value="NZ_JANCPR020000047.1"/>
</dbReference>
<accession>A0ABT7A681</accession>
<evidence type="ECO:0000313" key="2">
    <source>
        <dbReference type="Proteomes" id="UP001214441"/>
    </source>
</evidence>
<keyword evidence="2" id="KW-1185">Reference proteome</keyword>
<name>A0ABT7A681_9ACTN</name>
<gene>
    <name evidence="1" type="ORF">NMN56_033875</name>
</gene>
<dbReference type="Proteomes" id="UP001214441">
    <property type="component" value="Unassembled WGS sequence"/>
</dbReference>
<sequence>MKNTGIERRAELLRLYTGLPWQSARRRVETAAPGSVLIPQPPPGTGG</sequence>
<evidence type="ECO:0000313" key="1">
    <source>
        <dbReference type="EMBL" id="MDJ1136850.1"/>
    </source>
</evidence>